<dbReference type="EMBL" id="BMRP01000003">
    <property type="protein sequence ID" value="GGU51542.1"/>
    <property type="molecule type" value="Genomic_DNA"/>
</dbReference>
<keyword evidence="2" id="KW-0460">Magnesium</keyword>
<sequence>MQHIELDIPFAPRISPDLETARARNLEWLTSTGLLTSAENQARYLGWNLADLAARFYPDAVGDDLVLGVQGQSFFFFFDDLFDGHLGTDPVSTYAICHEMAALAHRSPDSRLVQPTFPLAHVWLDHWTRAQEGMSDAWKARTARHWAEYFLSYAAEAVNRKSGTVLDVDGYLRLRRHAIGAQPVLDTTERCGHFEAPAALHESTCMRQLRDLTCEVVILANDLSSLEKDEANGEPNNIILLLLREHHYKLGEAIDAVQEMTRQRISRFQLLSLEVGRLCRALELPLRERESAARFVEANRVCMRGNYDWGRATGRYDRTGVQYVRESPRIEDRVSVV</sequence>
<gene>
    <name evidence="3" type="ORF">GCM10010211_15290</name>
</gene>
<reference evidence="4" key="1">
    <citation type="journal article" date="2019" name="Int. J. Syst. Evol. Microbiol.">
        <title>The Global Catalogue of Microorganisms (GCM) 10K type strain sequencing project: providing services to taxonomists for standard genome sequencing and annotation.</title>
        <authorList>
            <consortium name="The Broad Institute Genomics Platform"/>
            <consortium name="The Broad Institute Genome Sequencing Center for Infectious Disease"/>
            <person name="Wu L."/>
            <person name="Ma J."/>
        </authorList>
    </citation>
    <scope>NUCLEOTIDE SEQUENCE [LARGE SCALE GENOMIC DNA]</scope>
    <source>
        <strain evidence="4">JCM 3399</strain>
    </source>
</reference>
<dbReference type="Pfam" id="PF19086">
    <property type="entry name" value="Terpene_syn_C_2"/>
    <property type="match status" value="1"/>
</dbReference>
<dbReference type="RefSeq" id="WP_189297619.1">
    <property type="nucleotide sequence ID" value="NZ_BMRP01000003.1"/>
</dbReference>
<dbReference type="PANTHER" id="PTHR35201">
    <property type="entry name" value="TERPENE SYNTHASE"/>
    <property type="match status" value="1"/>
</dbReference>
<organism evidence="3 4">
    <name type="scientific">Streptomyces albospinus</name>
    <dbReference type="NCBI Taxonomy" id="285515"/>
    <lineage>
        <taxon>Bacteria</taxon>
        <taxon>Bacillati</taxon>
        <taxon>Actinomycetota</taxon>
        <taxon>Actinomycetes</taxon>
        <taxon>Kitasatosporales</taxon>
        <taxon>Streptomycetaceae</taxon>
        <taxon>Streptomyces</taxon>
    </lineage>
</organism>
<dbReference type="Proteomes" id="UP000654471">
    <property type="component" value="Unassembled WGS sequence"/>
</dbReference>
<comment type="cofactor">
    <cofactor evidence="2">
        <name>Mg(2+)</name>
        <dbReference type="ChEBI" id="CHEBI:18420"/>
    </cofactor>
</comment>
<name>A0ABQ2USP3_9ACTN</name>
<dbReference type="InterPro" id="IPR034686">
    <property type="entry name" value="Terpene_cyclase-like_2"/>
</dbReference>
<protein>
    <recommendedName>
        <fullName evidence="2">Terpene synthase</fullName>
        <ecNumber evidence="2">4.2.3.-</ecNumber>
    </recommendedName>
</protein>
<evidence type="ECO:0000313" key="3">
    <source>
        <dbReference type="EMBL" id="GGU51542.1"/>
    </source>
</evidence>
<dbReference type="SUPFAM" id="SSF48576">
    <property type="entry name" value="Terpenoid synthases"/>
    <property type="match status" value="1"/>
</dbReference>
<evidence type="ECO:0000313" key="4">
    <source>
        <dbReference type="Proteomes" id="UP000654471"/>
    </source>
</evidence>
<accession>A0ABQ2USP3</accession>
<dbReference type="Gene3D" id="1.10.600.10">
    <property type="entry name" value="Farnesyl Diphosphate Synthase"/>
    <property type="match status" value="1"/>
</dbReference>
<dbReference type="EC" id="4.2.3.-" evidence="2"/>
<dbReference type="SFLD" id="SFLDG01020">
    <property type="entry name" value="Terpene_Cyclase_Like_2"/>
    <property type="match status" value="1"/>
</dbReference>
<keyword evidence="1 2" id="KW-0456">Lyase</keyword>
<evidence type="ECO:0000256" key="2">
    <source>
        <dbReference type="RuleBase" id="RU366034"/>
    </source>
</evidence>
<proteinExistence type="inferred from homology"/>
<keyword evidence="4" id="KW-1185">Reference proteome</keyword>
<comment type="caution">
    <text evidence="3">The sequence shown here is derived from an EMBL/GenBank/DDBJ whole genome shotgun (WGS) entry which is preliminary data.</text>
</comment>
<evidence type="ECO:0000256" key="1">
    <source>
        <dbReference type="ARBA" id="ARBA00023239"/>
    </source>
</evidence>
<dbReference type="PANTHER" id="PTHR35201:SF4">
    <property type="entry name" value="BETA-PINACENE SYNTHASE-RELATED"/>
    <property type="match status" value="1"/>
</dbReference>
<dbReference type="InterPro" id="IPR008949">
    <property type="entry name" value="Isoprenoid_synthase_dom_sf"/>
</dbReference>
<keyword evidence="2" id="KW-0479">Metal-binding</keyword>
<comment type="similarity">
    <text evidence="2">Belongs to the terpene synthase family.</text>
</comment>
<dbReference type="SFLD" id="SFLDS00005">
    <property type="entry name" value="Isoprenoid_Synthase_Type_I"/>
    <property type="match status" value="1"/>
</dbReference>